<protein>
    <submittedName>
        <fullName evidence="1">Uncharacterized protein</fullName>
    </submittedName>
</protein>
<keyword evidence="2" id="KW-1185">Reference proteome</keyword>
<reference evidence="1" key="1">
    <citation type="submission" date="2022-08" db="UniProtKB">
        <authorList>
            <consortium name="EnsemblMetazoa"/>
        </authorList>
    </citation>
    <scope>IDENTIFICATION</scope>
    <source>
        <strain evidence="1">05x7-T-G4-1.051#20</strain>
    </source>
</reference>
<dbReference type="AlphaFoldDB" id="A0A8W8MMJ5"/>
<dbReference type="Proteomes" id="UP000005408">
    <property type="component" value="Unassembled WGS sequence"/>
</dbReference>
<dbReference type="EnsemblMetazoa" id="G34412.1">
    <property type="protein sequence ID" value="G34412.1:cds"/>
    <property type="gene ID" value="G34412"/>
</dbReference>
<name>A0A8W8MMJ5_MAGGI</name>
<organism evidence="1 2">
    <name type="scientific">Magallana gigas</name>
    <name type="common">Pacific oyster</name>
    <name type="synonym">Crassostrea gigas</name>
    <dbReference type="NCBI Taxonomy" id="29159"/>
    <lineage>
        <taxon>Eukaryota</taxon>
        <taxon>Metazoa</taxon>
        <taxon>Spiralia</taxon>
        <taxon>Lophotrochozoa</taxon>
        <taxon>Mollusca</taxon>
        <taxon>Bivalvia</taxon>
        <taxon>Autobranchia</taxon>
        <taxon>Pteriomorphia</taxon>
        <taxon>Ostreida</taxon>
        <taxon>Ostreoidea</taxon>
        <taxon>Ostreidae</taxon>
        <taxon>Magallana</taxon>
    </lineage>
</organism>
<evidence type="ECO:0000313" key="2">
    <source>
        <dbReference type="Proteomes" id="UP000005408"/>
    </source>
</evidence>
<sequence>MIRPECCNERGTEHPYSRVADDCYNTQTADHDVNYDADITLVETVAEDSDISWRDGRRIVELKRMADQMFCVKCSHPLLLSHIVE</sequence>
<proteinExistence type="predicted"/>
<evidence type="ECO:0000313" key="1">
    <source>
        <dbReference type="EnsemblMetazoa" id="G34412.1:cds"/>
    </source>
</evidence>
<accession>A0A8W8MMJ5</accession>